<proteinExistence type="predicted"/>
<protein>
    <submittedName>
        <fullName evidence="2">Uncharacterized protein</fullName>
    </submittedName>
</protein>
<sequence length="86" mass="10014">MGGTLRKLSVKNHDIKVVFLATGIAARRSDKFRNETKYEINKTLIKKMEEQIKKLRLDAKRALKILGIKNIEFFDFPDNEMDMVSN</sequence>
<dbReference type="AlphaFoldDB" id="A0A383AK13"/>
<dbReference type="Pfam" id="PF02585">
    <property type="entry name" value="PIG-L"/>
    <property type="match status" value="1"/>
</dbReference>
<dbReference type="InterPro" id="IPR024078">
    <property type="entry name" value="LmbE-like_dom_sf"/>
</dbReference>
<evidence type="ECO:0000313" key="2">
    <source>
        <dbReference type="EMBL" id="SVE07909.1"/>
    </source>
</evidence>
<feature type="non-terminal residue" evidence="2">
    <location>
        <position position="86"/>
    </location>
</feature>
<evidence type="ECO:0000256" key="1">
    <source>
        <dbReference type="SAM" id="Coils"/>
    </source>
</evidence>
<dbReference type="EMBL" id="UINC01192657">
    <property type="protein sequence ID" value="SVE07909.1"/>
    <property type="molecule type" value="Genomic_DNA"/>
</dbReference>
<reference evidence="2" key="1">
    <citation type="submission" date="2018-05" db="EMBL/GenBank/DDBJ databases">
        <authorList>
            <person name="Lanie J.A."/>
            <person name="Ng W.-L."/>
            <person name="Kazmierczak K.M."/>
            <person name="Andrzejewski T.M."/>
            <person name="Davidsen T.M."/>
            <person name="Wayne K.J."/>
            <person name="Tettelin H."/>
            <person name="Glass J.I."/>
            <person name="Rusch D."/>
            <person name="Podicherti R."/>
            <person name="Tsui H.-C.T."/>
            <person name="Winkler M.E."/>
        </authorList>
    </citation>
    <scope>NUCLEOTIDE SEQUENCE</scope>
</reference>
<dbReference type="Gene3D" id="3.40.50.10320">
    <property type="entry name" value="LmbE-like"/>
    <property type="match status" value="1"/>
</dbReference>
<dbReference type="InterPro" id="IPR003737">
    <property type="entry name" value="GlcNAc_PI_deacetylase-related"/>
</dbReference>
<dbReference type="SUPFAM" id="SSF102588">
    <property type="entry name" value="LmbE-like"/>
    <property type="match status" value="1"/>
</dbReference>
<accession>A0A383AK13</accession>
<name>A0A383AK13_9ZZZZ</name>
<feature type="coiled-coil region" evidence="1">
    <location>
        <begin position="38"/>
        <end position="65"/>
    </location>
</feature>
<organism evidence="2">
    <name type="scientific">marine metagenome</name>
    <dbReference type="NCBI Taxonomy" id="408172"/>
    <lineage>
        <taxon>unclassified sequences</taxon>
        <taxon>metagenomes</taxon>
        <taxon>ecological metagenomes</taxon>
    </lineage>
</organism>
<gene>
    <name evidence="2" type="ORF">METZ01_LOCUS460763</name>
</gene>
<keyword evidence="1" id="KW-0175">Coiled coil</keyword>